<dbReference type="InterPro" id="IPR001351">
    <property type="entry name" value="Ribosomal_uS3_C"/>
</dbReference>
<dbReference type="PANTHER" id="PTHR11760">
    <property type="entry name" value="30S/40S RIBOSOMAL PROTEIN S3"/>
    <property type="match status" value="1"/>
</dbReference>
<dbReference type="SUPFAM" id="SSF54814">
    <property type="entry name" value="Prokaryotic type KH domain (KH-domain type II)"/>
    <property type="match status" value="1"/>
</dbReference>
<dbReference type="GO" id="GO:0003723">
    <property type="term" value="F:RNA binding"/>
    <property type="evidence" value="ECO:0007669"/>
    <property type="project" value="InterPro"/>
</dbReference>
<proteinExistence type="inferred from homology"/>
<dbReference type="InterPro" id="IPR005704">
    <property type="entry name" value="Ribosomal_uS3_bac-typ"/>
</dbReference>
<dbReference type="GO" id="GO:0006412">
    <property type="term" value="P:translation"/>
    <property type="evidence" value="ECO:0007669"/>
    <property type="project" value="InterPro"/>
</dbReference>
<feature type="domain" description="Small ribosomal subunit protein uS3 C-terminal" evidence="5">
    <location>
        <begin position="135"/>
        <end position="218"/>
    </location>
</feature>
<accession>A0A1E1GHR4</accession>
<dbReference type="SUPFAM" id="SSF54821">
    <property type="entry name" value="Ribosomal protein S3 C-terminal domain"/>
    <property type="match status" value="1"/>
</dbReference>
<name>A0A1E1GHR4_9EUKA</name>
<reference evidence="6" key="1">
    <citation type="journal article" date="2016" name="Genome Biol. Evol.">
        <title>Mitochondrial Genome of Palpitomonas bilix: Derived Genome Structure and Ancestral System for Cytochrome c Maturation.</title>
        <authorList>
            <consortium name="AP017433"/>
            <person name="Nishimura Y."/>
            <person name="Tanifuji G."/>
            <person name="Kamikawa R."/>
            <person name="Yabuki A."/>
            <person name="Hashimoto T."/>
            <person name="Inagaki Y."/>
        </authorList>
    </citation>
    <scope>NUCLEOTIDE SEQUENCE</scope>
</reference>
<dbReference type="EMBL" id="AP017433">
    <property type="protein sequence ID" value="BAV82412.1"/>
    <property type="molecule type" value="Genomic_DNA"/>
</dbReference>
<keyword evidence="6" id="KW-0496">Mitochondrion</keyword>
<evidence type="ECO:0000259" key="5">
    <source>
        <dbReference type="Pfam" id="PF00189"/>
    </source>
</evidence>
<protein>
    <recommendedName>
        <fullName evidence="4">Small ribosomal subunit protein uS3c</fullName>
    </recommendedName>
</protein>
<geneLocation type="mitochondrion" evidence="6"/>
<evidence type="ECO:0000256" key="1">
    <source>
        <dbReference type="ARBA" id="ARBA00010761"/>
    </source>
</evidence>
<organism evidence="6">
    <name type="scientific">Palpitomonas bilix</name>
    <dbReference type="NCBI Taxonomy" id="652834"/>
    <lineage>
        <taxon>Eukaryota</taxon>
        <taxon>Eukaryota incertae sedis</taxon>
    </lineage>
</organism>
<dbReference type="RefSeq" id="YP_009317244.1">
    <property type="nucleotide sequence ID" value="NC_031832.1"/>
</dbReference>
<evidence type="ECO:0000256" key="2">
    <source>
        <dbReference type="ARBA" id="ARBA00022980"/>
    </source>
</evidence>
<dbReference type="AlphaFoldDB" id="A0A1E1GHR4"/>
<keyword evidence="3" id="KW-0687">Ribonucleoprotein</keyword>
<dbReference type="InterPro" id="IPR009019">
    <property type="entry name" value="KH_sf_prok-type"/>
</dbReference>
<dbReference type="PANTHER" id="PTHR11760:SF19">
    <property type="entry name" value="SMALL RIBOSOMAL SUBUNIT PROTEIN US3C"/>
    <property type="match status" value="1"/>
</dbReference>
<gene>
    <name evidence="6" type="primary">rps3</name>
</gene>
<evidence type="ECO:0000256" key="4">
    <source>
        <dbReference type="ARBA" id="ARBA00035154"/>
    </source>
</evidence>
<keyword evidence="2 6" id="KW-0689">Ribosomal protein</keyword>
<dbReference type="InterPro" id="IPR036419">
    <property type="entry name" value="Ribosomal_S3_C_sf"/>
</dbReference>
<comment type="similarity">
    <text evidence="1">Belongs to the universal ribosomal protein uS3 family.</text>
</comment>
<dbReference type="NCBIfam" id="TIGR01009">
    <property type="entry name" value="rpsC_bact"/>
    <property type="match status" value="1"/>
</dbReference>
<dbReference type="InterPro" id="IPR015946">
    <property type="entry name" value="KH_dom-like_a/b"/>
</dbReference>
<evidence type="ECO:0000313" key="6">
    <source>
        <dbReference type="EMBL" id="BAV82412.1"/>
    </source>
</evidence>
<dbReference type="Gene3D" id="3.30.1140.32">
    <property type="entry name" value="Ribosomal protein S3, C-terminal domain"/>
    <property type="match status" value="1"/>
</dbReference>
<sequence length="221" mass="25634">MGQKTNPNSLRLIVKKDWKNVWHCDKNVYANLMHNDIQITKLVLNYLKKNKYYSDTISITRLKKQIKINVHIYPIKDAVSGNLSNLFKNTDNHLTIDMGAFINYLNKYITKTPIELNLEVLDSPLKNANILSQFIAYHLERRVSLRNIFITLSKVFKVYDYLKGLKIKCSGRINGVEMARSSEIYAGNLSLQTFNEKVVYSTNIVNMKYGTLGLKVWVCYK</sequence>
<dbReference type="Pfam" id="PF00189">
    <property type="entry name" value="Ribosomal_S3_C"/>
    <property type="match status" value="1"/>
</dbReference>
<dbReference type="GO" id="GO:0003735">
    <property type="term" value="F:structural constituent of ribosome"/>
    <property type="evidence" value="ECO:0007669"/>
    <property type="project" value="InterPro"/>
</dbReference>
<dbReference type="InterPro" id="IPR057258">
    <property type="entry name" value="Ribosomal_uS3"/>
</dbReference>
<dbReference type="GeneID" id="30214225"/>
<dbReference type="Gene3D" id="3.30.300.20">
    <property type="match status" value="1"/>
</dbReference>
<dbReference type="GO" id="GO:0022627">
    <property type="term" value="C:cytosolic small ribosomal subunit"/>
    <property type="evidence" value="ECO:0007669"/>
    <property type="project" value="TreeGrafter"/>
</dbReference>
<evidence type="ECO:0000256" key="3">
    <source>
        <dbReference type="ARBA" id="ARBA00023274"/>
    </source>
</evidence>